<proteinExistence type="predicted"/>
<evidence type="ECO:0000313" key="1">
    <source>
        <dbReference type="EMBL" id="KAH7904836.1"/>
    </source>
</evidence>
<keyword evidence="2" id="KW-1185">Reference proteome</keyword>
<evidence type="ECO:0000313" key="2">
    <source>
        <dbReference type="Proteomes" id="UP000790377"/>
    </source>
</evidence>
<accession>A0ACB7ZUJ2</accession>
<dbReference type="EMBL" id="MU268347">
    <property type="protein sequence ID" value="KAH7904836.1"/>
    <property type="molecule type" value="Genomic_DNA"/>
</dbReference>
<comment type="caution">
    <text evidence="1">The sequence shown here is derived from an EMBL/GenBank/DDBJ whole genome shotgun (WGS) entry which is preliminary data.</text>
</comment>
<dbReference type="Proteomes" id="UP000790377">
    <property type="component" value="Unassembled WGS sequence"/>
</dbReference>
<protein>
    <submittedName>
        <fullName evidence="1">Uncharacterized protein</fullName>
    </submittedName>
</protein>
<reference evidence="1" key="1">
    <citation type="journal article" date="2021" name="New Phytol.">
        <title>Evolutionary innovations through gain and loss of genes in the ectomycorrhizal Boletales.</title>
        <authorList>
            <person name="Wu G."/>
            <person name="Miyauchi S."/>
            <person name="Morin E."/>
            <person name="Kuo A."/>
            <person name="Drula E."/>
            <person name="Varga T."/>
            <person name="Kohler A."/>
            <person name="Feng B."/>
            <person name="Cao Y."/>
            <person name="Lipzen A."/>
            <person name="Daum C."/>
            <person name="Hundley H."/>
            <person name="Pangilinan J."/>
            <person name="Johnson J."/>
            <person name="Barry K."/>
            <person name="LaButti K."/>
            <person name="Ng V."/>
            <person name="Ahrendt S."/>
            <person name="Min B."/>
            <person name="Choi I.G."/>
            <person name="Park H."/>
            <person name="Plett J.M."/>
            <person name="Magnuson J."/>
            <person name="Spatafora J.W."/>
            <person name="Nagy L.G."/>
            <person name="Henrissat B."/>
            <person name="Grigoriev I.V."/>
            <person name="Yang Z.L."/>
            <person name="Xu J."/>
            <person name="Martin F.M."/>
        </authorList>
    </citation>
    <scope>NUCLEOTIDE SEQUENCE</scope>
    <source>
        <strain evidence="1">ATCC 28755</strain>
    </source>
</reference>
<gene>
    <name evidence="1" type="ORF">BJ138DRAFT_1119032</name>
</gene>
<organism evidence="1 2">
    <name type="scientific">Hygrophoropsis aurantiaca</name>
    <dbReference type="NCBI Taxonomy" id="72124"/>
    <lineage>
        <taxon>Eukaryota</taxon>
        <taxon>Fungi</taxon>
        <taxon>Dikarya</taxon>
        <taxon>Basidiomycota</taxon>
        <taxon>Agaricomycotina</taxon>
        <taxon>Agaricomycetes</taxon>
        <taxon>Agaricomycetidae</taxon>
        <taxon>Boletales</taxon>
        <taxon>Coniophorineae</taxon>
        <taxon>Hygrophoropsidaceae</taxon>
        <taxon>Hygrophoropsis</taxon>
    </lineage>
</organism>
<name>A0ACB7ZUJ2_9AGAM</name>
<sequence>MTFQHLGLQLDDASSSGAPRAGSSRQSGVQPRHAPLSAPPRPAPVALQSLNQAQPPAQQPNVAPPAPPAARPPAPQAAPPPAPPAPAHPPAQPPAPPAPAQQPIQPPAPPAAQPPAPPAVQPPVPPLAQPPVQQPGVPNPPTNKAAELLALRARIAELELAEAVSAQPAAGVHQRVQSMVADVATVDQARTAINASKDDAKRPSLPPLRPGHKVSALSIREYHLTIYSHPDAIPCSKTSGLRPSPSYYAAFAAHRALAHPFHLLRTQRSQTFAIPPKVEEAFKHYRYVPYSALTHSARAKAHHRGEESTFILTTEGLTAKGLDRSNELSIPSVEWMAAAKTAEEKTLQYWGSERAEALHSHHDVVISIAGLHTWTAALMYDVQQRELAHANHDHNLTNIDNTALIVILSRLTLQATHAASSSSVASSAIKRTAPSDFPASPRKKSRVFCFRCGGPDHMPADCNADSTIAGRPTAPLAPNAKSKHALATPNGKLFCFHWAKASKCQFGANCNNAHSCSICGDSSHGAASCKSRA</sequence>